<dbReference type="EMBL" id="JAUEPS010000016">
    <property type="protein sequence ID" value="KAK0458778.1"/>
    <property type="molecule type" value="Genomic_DNA"/>
</dbReference>
<dbReference type="RefSeq" id="XP_060331028.1">
    <property type="nucleotide sequence ID" value="XM_060480206.1"/>
</dbReference>
<evidence type="ECO:0000313" key="2">
    <source>
        <dbReference type="Proteomes" id="UP001175211"/>
    </source>
</evidence>
<organism evidence="1 2">
    <name type="scientific">Armillaria tabescens</name>
    <name type="common">Ringless honey mushroom</name>
    <name type="synonym">Agaricus tabescens</name>
    <dbReference type="NCBI Taxonomy" id="1929756"/>
    <lineage>
        <taxon>Eukaryota</taxon>
        <taxon>Fungi</taxon>
        <taxon>Dikarya</taxon>
        <taxon>Basidiomycota</taxon>
        <taxon>Agaricomycotina</taxon>
        <taxon>Agaricomycetes</taxon>
        <taxon>Agaricomycetidae</taxon>
        <taxon>Agaricales</taxon>
        <taxon>Marasmiineae</taxon>
        <taxon>Physalacriaceae</taxon>
        <taxon>Desarmillaria</taxon>
    </lineage>
</organism>
<accession>A0AA39N619</accession>
<proteinExistence type="predicted"/>
<reference evidence="1" key="1">
    <citation type="submission" date="2023-06" db="EMBL/GenBank/DDBJ databases">
        <authorList>
            <consortium name="Lawrence Berkeley National Laboratory"/>
            <person name="Ahrendt S."/>
            <person name="Sahu N."/>
            <person name="Indic B."/>
            <person name="Wong-Bajracharya J."/>
            <person name="Merenyi Z."/>
            <person name="Ke H.-M."/>
            <person name="Monk M."/>
            <person name="Kocsube S."/>
            <person name="Drula E."/>
            <person name="Lipzen A."/>
            <person name="Balint B."/>
            <person name="Henrissat B."/>
            <person name="Andreopoulos B."/>
            <person name="Martin F.M."/>
            <person name="Harder C.B."/>
            <person name="Rigling D."/>
            <person name="Ford K.L."/>
            <person name="Foster G.D."/>
            <person name="Pangilinan J."/>
            <person name="Papanicolaou A."/>
            <person name="Barry K."/>
            <person name="LaButti K."/>
            <person name="Viragh M."/>
            <person name="Koriabine M."/>
            <person name="Yan M."/>
            <person name="Riley R."/>
            <person name="Champramary S."/>
            <person name="Plett K.L."/>
            <person name="Tsai I.J."/>
            <person name="Slot J."/>
            <person name="Sipos G."/>
            <person name="Plett J."/>
            <person name="Nagy L.G."/>
            <person name="Grigoriev I.V."/>
        </authorList>
    </citation>
    <scope>NUCLEOTIDE SEQUENCE</scope>
    <source>
        <strain evidence="1">CCBAS 213</strain>
    </source>
</reference>
<name>A0AA39N619_ARMTA</name>
<sequence>MIKRRQQMTRNAISTSSISLKDVLRERENLNVPLTLSVLDREMRLLPGPPTHLYTGAMRSNVPRSTLNLAANCMTAVFSLINGEHALYPELVERVDELLTHLVPWMTWSLDSFISTPQIFIPIYPPVEGNICANIRTATALCACLIIVPYYFPRLFQTLPSSSHFRSITSLMPRMTLKWILCAELYFHEPEDIIHVTMKGLLSGHCGEKYKKQLIQVLQVLPADRLTSCVPQLISLMPSHHDTAWKSLLLNASVVRIAGSPLSMPASLINAFLFNRSVHWMCQLIRRVQLADKPPKIIPYAKHIVDICFEYLEAIFLTSEPRWIVQAIDGGLLACIFANDEPSKTSDLILEIITVNLVWRTILRSTHRAMKDVKPVSTAAWQKFMAGISNRWGVRNHISAGFNLCGNEKKDAASPFARRRAKGKLGKATGVSAEINGRERKVAGYPEDFSHRDRIYLQVFIGGTLAKEQTLMERKVFEYSQDTPSETVLACLDYTCYPSSISIASFEEFRRVYVDNHDLLEAVAEAENAVSTKGDDEKTKGILLVTLIPWANRPRAAIQWLEFCLLHDVGSFQLLQEPVPMDSYILTR</sequence>
<comment type="caution">
    <text evidence="1">The sequence shown here is derived from an EMBL/GenBank/DDBJ whole genome shotgun (WGS) entry which is preliminary data.</text>
</comment>
<dbReference type="Proteomes" id="UP001175211">
    <property type="component" value="Unassembled WGS sequence"/>
</dbReference>
<evidence type="ECO:0000313" key="1">
    <source>
        <dbReference type="EMBL" id="KAK0458778.1"/>
    </source>
</evidence>
<dbReference type="GeneID" id="85363754"/>
<gene>
    <name evidence="1" type="ORF">EV420DRAFT_1747763</name>
</gene>
<dbReference type="AlphaFoldDB" id="A0AA39N619"/>
<keyword evidence="2" id="KW-1185">Reference proteome</keyword>
<protein>
    <submittedName>
        <fullName evidence="1">Uncharacterized protein</fullName>
    </submittedName>
</protein>